<accession>A0A6J6YF87</accession>
<evidence type="ECO:0000313" key="1">
    <source>
        <dbReference type="EMBL" id="CAB4807125.1"/>
    </source>
</evidence>
<reference evidence="1" key="1">
    <citation type="submission" date="2020-05" db="EMBL/GenBank/DDBJ databases">
        <authorList>
            <person name="Chiriac C."/>
            <person name="Salcher M."/>
            <person name="Ghai R."/>
            <person name="Kavagutti S V."/>
        </authorList>
    </citation>
    <scope>NUCLEOTIDE SEQUENCE</scope>
</reference>
<proteinExistence type="predicted"/>
<sequence>MKFISDPVTTIVNPARVCGNFSVTASIIKTPDFSHLVTIFRCHFSLNHSLIDCAITPPTPSISESSSKVARSISAIFPNLFARAWAAVGPTWRIESATKIRHNGRALAPSKAAINFSALAPISPSFLIKNFDFFKSEIVSENIADSSSINLSSNKALAASYPKTSISKAALEPM</sequence>
<organism evidence="1">
    <name type="scientific">freshwater metagenome</name>
    <dbReference type="NCBI Taxonomy" id="449393"/>
    <lineage>
        <taxon>unclassified sequences</taxon>
        <taxon>metagenomes</taxon>
        <taxon>ecological metagenomes</taxon>
    </lineage>
</organism>
<name>A0A6J6YF87_9ZZZZ</name>
<protein>
    <submittedName>
        <fullName evidence="1">Unannotated protein</fullName>
    </submittedName>
</protein>
<dbReference type="EMBL" id="CAFAAT010000069">
    <property type="protein sequence ID" value="CAB4807125.1"/>
    <property type="molecule type" value="Genomic_DNA"/>
</dbReference>
<gene>
    <name evidence="1" type="ORF">UFOPK3083_00685</name>
</gene>
<dbReference type="AlphaFoldDB" id="A0A6J6YF87"/>